<dbReference type="SUPFAM" id="SSF52833">
    <property type="entry name" value="Thioredoxin-like"/>
    <property type="match status" value="1"/>
</dbReference>
<evidence type="ECO:0000313" key="3">
    <source>
        <dbReference type="Proteomes" id="UP000660862"/>
    </source>
</evidence>
<dbReference type="PROSITE" id="PS51352">
    <property type="entry name" value="THIOREDOXIN_2"/>
    <property type="match status" value="1"/>
</dbReference>
<dbReference type="AlphaFoldDB" id="A0A917HIW1"/>
<dbReference type="RefSeq" id="WP_188504840.1">
    <property type="nucleotide sequence ID" value="NZ_BMER01000001.1"/>
</dbReference>
<dbReference type="PANTHER" id="PTHR42852:SF13">
    <property type="entry name" value="PROTEIN DIPZ"/>
    <property type="match status" value="1"/>
</dbReference>
<dbReference type="Gene3D" id="3.40.30.10">
    <property type="entry name" value="Glutaredoxin"/>
    <property type="match status" value="1"/>
</dbReference>
<dbReference type="Pfam" id="PF08534">
    <property type="entry name" value="Redoxin"/>
    <property type="match status" value="1"/>
</dbReference>
<organism evidence="2 3">
    <name type="scientific">Parapedobacter pyrenivorans</name>
    <dbReference type="NCBI Taxonomy" id="1305674"/>
    <lineage>
        <taxon>Bacteria</taxon>
        <taxon>Pseudomonadati</taxon>
        <taxon>Bacteroidota</taxon>
        <taxon>Sphingobacteriia</taxon>
        <taxon>Sphingobacteriales</taxon>
        <taxon>Sphingobacteriaceae</taxon>
        <taxon>Parapedobacter</taxon>
    </lineage>
</organism>
<reference evidence="2" key="1">
    <citation type="journal article" date="2014" name="Int. J. Syst. Evol. Microbiol.">
        <title>Complete genome sequence of Corynebacterium casei LMG S-19264T (=DSM 44701T), isolated from a smear-ripened cheese.</title>
        <authorList>
            <consortium name="US DOE Joint Genome Institute (JGI-PGF)"/>
            <person name="Walter F."/>
            <person name="Albersmeier A."/>
            <person name="Kalinowski J."/>
            <person name="Ruckert C."/>
        </authorList>
    </citation>
    <scope>NUCLEOTIDE SEQUENCE</scope>
    <source>
        <strain evidence="2">CGMCC 1.12195</strain>
    </source>
</reference>
<gene>
    <name evidence="2" type="ORF">GCM10007415_10360</name>
</gene>
<dbReference type="CDD" id="cd02966">
    <property type="entry name" value="TlpA_like_family"/>
    <property type="match status" value="1"/>
</dbReference>
<comment type="caution">
    <text evidence="2">The sequence shown here is derived from an EMBL/GenBank/DDBJ whole genome shotgun (WGS) entry which is preliminary data.</text>
</comment>
<dbReference type="InterPro" id="IPR050553">
    <property type="entry name" value="Thioredoxin_ResA/DsbE_sf"/>
</dbReference>
<dbReference type="EMBL" id="BMER01000001">
    <property type="protein sequence ID" value="GGG79967.1"/>
    <property type="molecule type" value="Genomic_DNA"/>
</dbReference>
<keyword evidence="3" id="KW-1185">Reference proteome</keyword>
<sequence>MKKINLSFGVFLFVMFTWTDSRAQFLEQPLFQNSTTSVSVGDRIPDISLPYVLDNGIVHEQALRDFDDRLLIIDFWSTYCSGCIKSFPKLDSLQRLFGDRIHVLLSTYQDEALVRQFMEKNPIGQRIKLPTVIQDTTLGGHFPHRSIPHIVWINKGVVTAITSTEYINKENVQMILDGKPVNWPVKNEKNGYDYNKPLLQLTTNRQFTDKKLQYTALMGYQDGLSGKLDISVDSISGTRRGYIINLPIVNAYFLLQMKTLDIFALHRPHLFLTPNQLVVEGLDINDIWYDRKVSGYQAAWEREHDLSLEVVLQDTNQSEQDIYLFMIAELNRLLGITARFERRTVDCWILRKISDTETSPSKTILSTTPEDAFKSLVGQGSPASDMVYRMNCQTGNPPVFDESGYLGKLDLNNPEWSDISRLNIKLKKQGLKFVSAKRNVDLFVIRKTARGNRL</sequence>
<dbReference type="GO" id="GO:0016491">
    <property type="term" value="F:oxidoreductase activity"/>
    <property type="evidence" value="ECO:0007669"/>
    <property type="project" value="InterPro"/>
</dbReference>
<reference evidence="2" key="2">
    <citation type="submission" date="2020-09" db="EMBL/GenBank/DDBJ databases">
        <authorList>
            <person name="Sun Q."/>
            <person name="Zhou Y."/>
        </authorList>
    </citation>
    <scope>NUCLEOTIDE SEQUENCE</scope>
    <source>
        <strain evidence="2">CGMCC 1.12195</strain>
    </source>
</reference>
<protein>
    <recommendedName>
        <fullName evidence="1">Thioredoxin domain-containing protein</fullName>
    </recommendedName>
</protein>
<dbReference type="PANTHER" id="PTHR42852">
    <property type="entry name" value="THIOL:DISULFIDE INTERCHANGE PROTEIN DSBE"/>
    <property type="match status" value="1"/>
</dbReference>
<evidence type="ECO:0000259" key="1">
    <source>
        <dbReference type="PROSITE" id="PS51352"/>
    </source>
</evidence>
<evidence type="ECO:0000313" key="2">
    <source>
        <dbReference type="EMBL" id="GGG79967.1"/>
    </source>
</evidence>
<feature type="domain" description="Thioredoxin" evidence="1">
    <location>
        <begin position="38"/>
        <end position="203"/>
    </location>
</feature>
<dbReference type="InterPro" id="IPR013740">
    <property type="entry name" value="Redoxin"/>
</dbReference>
<proteinExistence type="predicted"/>
<accession>A0A917HIW1</accession>
<dbReference type="InterPro" id="IPR036249">
    <property type="entry name" value="Thioredoxin-like_sf"/>
</dbReference>
<dbReference type="InterPro" id="IPR013766">
    <property type="entry name" value="Thioredoxin_domain"/>
</dbReference>
<dbReference type="Proteomes" id="UP000660862">
    <property type="component" value="Unassembled WGS sequence"/>
</dbReference>
<name>A0A917HIW1_9SPHI</name>